<evidence type="ECO:0000256" key="2">
    <source>
        <dbReference type="ARBA" id="ARBA00022801"/>
    </source>
</evidence>
<dbReference type="PANTHER" id="PTHR48081">
    <property type="entry name" value="AB HYDROLASE SUPERFAMILY PROTEIN C4A8.06C"/>
    <property type="match status" value="1"/>
</dbReference>
<evidence type="ECO:0000259" key="4">
    <source>
        <dbReference type="Pfam" id="PF07859"/>
    </source>
</evidence>
<keyword evidence="6" id="KW-1185">Reference proteome</keyword>
<dbReference type="SUPFAM" id="SSF53474">
    <property type="entry name" value="alpha/beta-Hydrolases"/>
    <property type="match status" value="1"/>
</dbReference>
<reference evidence="5 6" key="1">
    <citation type="journal article" date="2019" name="Emerg. Microbes Infect.">
        <title>Comprehensive subspecies identification of 175 nontuberculous mycobacteria species based on 7547 genomic profiles.</title>
        <authorList>
            <person name="Matsumoto Y."/>
            <person name="Kinjo T."/>
            <person name="Motooka D."/>
            <person name="Nabeya D."/>
            <person name="Jung N."/>
            <person name="Uechi K."/>
            <person name="Horii T."/>
            <person name="Iida T."/>
            <person name="Fujita J."/>
            <person name="Nakamura S."/>
        </authorList>
    </citation>
    <scope>NUCLEOTIDE SEQUENCE [LARGE SCALE GENOMIC DNA]</scope>
    <source>
        <strain evidence="5 6">JCM 13574</strain>
    </source>
</reference>
<dbReference type="EMBL" id="AP022610">
    <property type="protein sequence ID" value="BBZ26977.1"/>
    <property type="molecule type" value="Genomic_DNA"/>
</dbReference>
<evidence type="ECO:0000256" key="3">
    <source>
        <dbReference type="SAM" id="MobiDB-lite"/>
    </source>
</evidence>
<dbReference type="PANTHER" id="PTHR48081:SF30">
    <property type="entry name" value="ACETYL-HYDROLASE LIPR-RELATED"/>
    <property type="match status" value="1"/>
</dbReference>
<dbReference type="GO" id="GO:0004806">
    <property type="term" value="F:triacylglycerol lipase activity"/>
    <property type="evidence" value="ECO:0007669"/>
    <property type="project" value="TreeGrafter"/>
</dbReference>
<feature type="domain" description="Alpha/beta hydrolase fold-3" evidence="4">
    <location>
        <begin position="142"/>
        <end position="340"/>
    </location>
</feature>
<dbReference type="Gene3D" id="3.40.50.1820">
    <property type="entry name" value="alpha/beta hydrolase"/>
    <property type="match status" value="1"/>
</dbReference>
<proteinExistence type="inferred from homology"/>
<name>A0A7I7XDH3_9MYCO</name>
<evidence type="ECO:0000313" key="6">
    <source>
        <dbReference type="Proteomes" id="UP000466517"/>
    </source>
</evidence>
<comment type="similarity">
    <text evidence="1">Belongs to the 'GDXG' lipolytic enzyme family.</text>
</comment>
<feature type="region of interest" description="Disordered" evidence="3">
    <location>
        <begin position="81"/>
        <end position="132"/>
    </location>
</feature>
<sequence>MTIDTMPARGSLRSRSAAAVSGLTLRQLSAVLPPERTWGLWTSRRIVARIMDSFGPSLAGTEVEKVDVRLRGGGRVVGEWVRGGAGGQERSDRGIGGASGQERSDRGIGGVGGQERSDRGIGGASGQERSDRGIGGAGQCIYFVHGSGFALCSPRTHRRLTAWLSRLTGLPVFCVDYRLAPRYRFPTAAVDVRTGWDWLRTEKGYDPADIVIVGDSAGGHLAVDLLLQPDVAHPAGLAVFSPLIDLTFGLARTREELRRDPAIRASDAQRLVELYCAGTDVSHPRLTLDVAGGRRLPPTLVQAGGGEMLVGDARKLAADIAAAGGTVELQVWPDQVHVFQALPRLTPEAAPAMRQVAAFVAESLRDNGIQAAG</sequence>
<dbReference type="InterPro" id="IPR029058">
    <property type="entry name" value="AB_hydrolase_fold"/>
</dbReference>
<protein>
    <submittedName>
        <fullName evidence="5">Acetylhydrolase</fullName>
    </submittedName>
</protein>
<evidence type="ECO:0000256" key="1">
    <source>
        <dbReference type="ARBA" id="ARBA00010515"/>
    </source>
</evidence>
<dbReference type="InterPro" id="IPR013094">
    <property type="entry name" value="AB_hydrolase_3"/>
</dbReference>
<dbReference type="AlphaFoldDB" id="A0A7I7XDH3"/>
<keyword evidence="2 5" id="KW-0378">Hydrolase</keyword>
<evidence type="ECO:0000313" key="5">
    <source>
        <dbReference type="EMBL" id="BBZ26977.1"/>
    </source>
</evidence>
<dbReference type="Pfam" id="PF07859">
    <property type="entry name" value="Abhydrolase_3"/>
    <property type="match status" value="1"/>
</dbReference>
<dbReference type="InterPro" id="IPR050300">
    <property type="entry name" value="GDXG_lipolytic_enzyme"/>
</dbReference>
<accession>A0A7I7XDH3</accession>
<dbReference type="KEGG" id="mmag:MMAD_12720"/>
<gene>
    <name evidence="5" type="primary">mbtJ</name>
    <name evidence="5" type="ORF">MMAD_12720</name>
</gene>
<dbReference type="Proteomes" id="UP000466517">
    <property type="component" value="Chromosome"/>
</dbReference>
<organism evidence="5 6">
    <name type="scientific">Mycolicibacterium madagascariense</name>
    <dbReference type="NCBI Taxonomy" id="212765"/>
    <lineage>
        <taxon>Bacteria</taxon>
        <taxon>Bacillati</taxon>
        <taxon>Actinomycetota</taxon>
        <taxon>Actinomycetes</taxon>
        <taxon>Mycobacteriales</taxon>
        <taxon>Mycobacteriaceae</taxon>
        <taxon>Mycolicibacterium</taxon>
    </lineage>
</organism>